<evidence type="ECO:0000259" key="3">
    <source>
        <dbReference type="SMART" id="SM01007"/>
    </source>
</evidence>
<dbReference type="GO" id="GO:0019323">
    <property type="term" value="P:pentose catabolic process"/>
    <property type="evidence" value="ECO:0007669"/>
    <property type="project" value="TreeGrafter"/>
</dbReference>
<protein>
    <submittedName>
        <fullName evidence="4">Aldolase</fullName>
    </submittedName>
</protein>
<evidence type="ECO:0000313" key="5">
    <source>
        <dbReference type="Proteomes" id="UP000067689"/>
    </source>
</evidence>
<dbReference type="Pfam" id="PF00596">
    <property type="entry name" value="Aldolase_II"/>
    <property type="match status" value="1"/>
</dbReference>
<dbReference type="GO" id="GO:0016832">
    <property type="term" value="F:aldehyde-lyase activity"/>
    <property type="evidence" value="ECO:0007669"/>
    <property type="project" value="TreeGrafter"/>
</dbReference>
<dbReference type="OrthoDB" id="9786287at2"/>
<proteinExistence type="predicted"/>
<dbReference type="SUPFAM" id="SSF53639">
    <property type="entry name" value="AraD/HMP-PK domain-like"/>
    <property type="match status" value="1"/>
</dbReference>
<dbReference type="Proteomes" id="UP000067689">
    <property type="component" value="Chromosome"/>
</dbReference>
<evidence type="ECO:0000256" key="2">
    <source>
        <dbReference type="ARBA" id="ARBA00023239"/>
    </source>
</evidence>
<keyword evidence="2" id="KW-0456">Lyase</keyword>
<dbReference type="EMBL" id="CP011502">
    <property type="protein sequence ID" value="ALX06087.1"/>
    <property type="molecule type" value="Genomic_DNA"/>
</dbReference>
<name>A0A0U3TKR5_9ACTN</name>
<gene>
    <name evidence="4" type="ORF">AERYTH_15970</name>
</gene>
<dbReference type="PANTHER" id="PTHR22789">
    <property type="entry name" value="FUCULOSE PHOSPHATE ALDOLASE"/>
    <property type="match status" value="1"/>
</dbReference>
<dbReference type="PATRIC" id="fig|2041.4.peg.3335"/>
<keyword evidence="5" id="KW-1185">Reference proteome</keyword>
<reference evidence="4 5" key="1">
    <citation type="journal article" date="1991" name="Int. J. Syst. Bacteriol.">
        <title>Description of the erythromycin-producing bacterium Arthrobacter sp. strain NRRL B-3381 as Aeromicrobium erythreum gen. nov., sp. nov.</title>
        <authorList>
            <person name="Miller E.S."/>
            <person name="Woese C.R."/>
            <person name="Brenner S."/>
        </authorList>
    </citation>
    <scope>NUCLEOTIDE SEQUENCE [LARGE SCALE GENOMIC DNA]</scope>
    <source>
        <strain evidence="4 5">AR18</strain>
    </source>
</reference>
<dbReference type="InterPro" id="IPR050197">
    <property type="entry name" value="Aldolase_class_II_sugar_metab"/>
</dbReference>
<organism evidence="4 5">
    <name type="scientific">Aeromicrobium erythreum</name>
    <dbReference type="NCBI Taxonomy" id="2041"/>
    <lineage>
        <taxon>Bacteria</taxon>
        <taxon>Bacillati</taxon>
        <taxon>Actinomycetota</taxon>
        <taxon>Actinomycetes</taxon>
        <taxon>Propionibacteriales</taxon>
        <taxon>Nocardioidaceae</taxon>
        <taxon>Aeromicrobium</taxon>
    </lineage>
</organism>
<feature type="domain" description="Class II aldolase/adducin N-terminal" evidence="3">
    <location>
        <begin position="11"/>
        <end position="188"/>
    </location>
</feature>
<dbReference type="PANTHER" id="PTHR22789:SF0">
    <property type="entry name" value="3-OXO-TETRONATE 4-PHOSPHATE DECARBOXYLASE-RELATED"/>
    <property type="match status" value="1"/>
</dbReference>
<dbReference type="KEGG" id="aer:AERYTH_15970"/>
<evidence type="ECO:0000313" key="4">
    <source>
        <dbReference type="EMBL" id="ALX06087.1"/>
    </source>
</evidence>
<dbReference type="GO" id="GO:0046872">
    <property type="term" value="F:metal ion binding"/>
    <property type="evidence" value="ECO:0007669"/>
    <property type="project" value="UniProtKB-KW"/>
</dbReference>
<dbReference type="STRING" id="2041.AERYTH_15970"/>
<evidence type="ECO:0000256" key="1">
    <source>
        <dbReference type="ARBA" id="ARBA00022723"/>
    </source>
</evidence>
<dbReference type="InterPro" id="IPR036409">
    <property type="entry name" value="Aldolase_II/adducin_N_sf"/>
</dbReference>
<dbReference type="AlphaFoldDB" id="A0A0U3TKR5"/>
<dbReference type="RefSeq" id="WP_067860693.1">
    <property type="nucleotide sequence ID" value="NZ_CP011502.1"/>
</dbReference>
<dbReference type="GO" id="GO:0005829">
    <property type="term" value="C:cytosol"/>
    <property type="evidence" value="ECO:0007669"/>
    <property type="project" value="TreeGrafter"/>
</dbReference>
<accession>A0A0U3TKR5</accession>
<sequence>MTNPETDDPREALAAAARELADAGLLVGTAGNVSTRLGDDRVLVTATGVVLGRCTADDVVETDLAGTVVSGRLKPTSELTLHLDVYRRTFARACVHTHSPAATAVACAPARFGSMPVLHYQQILLGGEIRVAPYATFGTPELAEHVLAALDGRQAALMAHHGAVALGQDLRSAVDHALLVEWLAELLLRVSQVSEPVPLTEEQQLAVITQALERHYGTVQENP</sequence>
<dbReference type="SMART" id="SM01007">
    <property type="entry name" value="Aldolase_II"/>
    <property type="match status" value="1"/>
</dbReference>
<dbReference type="InterPro" id="IPR001303">
    <property type="entry name" value="Aldolase_II/adducin_N"/>
</dbReference>
<keyword evidence="1" id="KW-0479">Metal-binding</keyword>
<dbReference type="Gene3D" id="3.40.225.10">
    <property type="entry name" value="Class II aldolase/adducin N-terminal domain"/>
    <property type="match status" value="1"/>
</dbReference>